<feature type="transmembrane region" description="Helical" evidence="2">
    <location>
        <begin position="286"/>
        <end position="306"/>
    </location>
</feature>
<reference evidence="3" key="2">
    <citation type="submission" date="2020-09" db="EMBL/GenBank/DDBJ databases">
        <authorList>
            <person name="Sun Q."/>
            <person name="Ohkuma M."/>
        </authorList>
    </citation>
    <scope>NUCLEOTIDE SEQUENCE</scope>
    <source>
        <strain evidence="3">JCM 4646</strain>
    </source>
</reference>
<dbReference type="PIRSF" id="PIRSF026166">
    <property type="entry name" value="UCP026166"/>
    <property type="match status" value="1"/>
</dbReference>
<feature type="transmembrane region" description="Helical" evidence="2">
    <location>
        <begin position="36"/>
        <end position="55"/>
    </location>
</feature>
<dbReference type="InterPro" id="IPR038770">
    <property type="entry name" value="Na+/solute_symporter_sf"/>
</dbReference>
<sequence>MKRPLALLERAGIDPYLLAILATVALAVVLPAGGSAARGLSAATTVLIGLLFFLYGARLSPRAALAGATHWRLHLTILAATFVVFPLLGLAAQALAAPMLGPDLARGVLFLCLLPSTVQSSIAFTAIAGGNTAGAVCAASFSSLLGIVVTPLLASALLGGAGAVRLDAAAVLTLVLQLLLPFLLGQLSRRWTAGWIAAHKPVVTAVDRGSILVVVYGAFSEGMVAGIWHTVSPGRLLLLLGVCMLLLAAALTVTDQGARRLGFSREDRITVVFCGSKKSLASGLPMAAVLFAPSGLGLVVLPLMLFHQVQLMTCTVLARRWGTAAAAAHGGRAEAAVPVGQSGGRPAFQPRGAGGEFPDTPA</sequence>
<feature type="transmembrane region" description="Helical" evidence="2">
    <location>
        <begin position="141"/>
        <end position="162"/>
    </location>
</feature>
<dbReference type="PANTHER" id="PTHR18640">
    <property type="entry name" value="SOLUTE CARRIER FAMILY 10 MEMBER 7"/>
    <property type="match status" value="1"/>
</dbReference>
<dbReference type="InterPro" id="IPR016833">
    <property type="entry name" value="Put_Na-Bile_cotransptr"/>
</dbReference>
<keyword evidence="2" id="KW-0472">Membrane</keyword>
<protein>
    <submittedName>
        <fullName evidence="3">Bile acid:sodium symporter</fullName>
    </submittedName>
</protein>
<evidence type="ECO:0000313" key="3">
    <source>
        <dbReference type="EMBL" id="GHH59225.1"/>
    </source>
</evidence>
<dbReference type="RefSeq" id="WP_190208798.1">
    <property type="nucleotide sequence ID" value="NZ_BNBO01000001.1"/>
</dbReference>
<keyword evidence="2" id="KW-1133">Transmembrane helix</keyword>
<feature type="transmembrane region" description="Helical" evidence="2">
    <location>
        <begin position="75"/>
        <end position="96"/>
    </location>
</feature>
<feature type="transmembrane region" description="Helical" evidence="2">
    <location>
        <begin position="236"/>
        <end position="254"/>
    </location>
</feature>
<dbReference type="Pfam" id="PF13593">
    <property type="entry name" value="SBF_like"/>
    <property type="match status" value="1"/>
</dbReference>
<accession>A0A919KJ85</accession>
<keyword evidence="2" id="KW-0812">Transmembrane</keyword>
<feature type="transmembrane region" description="Helical" evidence="2">
    <location>
        <begin position="209"/>
        <end position="230"/>
    </location>
</feature>
<keyword evidence="4" id="KW-1185">Reference proteome</keyword>
<name>A0A919KJ85_9ACTN</name>
<comment type="caution">
    <text evidence="3">The sequence shown here is derived from an EMBL/GenBank/DDBJ whole genome shotgun (WGS) entry which is preliminary data.</text>
</comment>
<dbReference type="Proteomes" id="UP000617734">
    <property type="component" value="Unassembled WGS sequence"/>
</dbReference>
<dbReference type="Gene3D" id="1.20.1530.20">
    <property type="match status" value="1"/>
</dbReference>
<reference evidence="3" key="1">
    <citation type="journal article" date="2014" name="Int. J. Syst. Evol. Microbiol.">
        <title>Complete genome sequence of Corynebacterium casei LMG S-19264T (=DSM 44701T), isolated from a smear-ripened cheese.</title>
        <authorList>
            <consortium name="US DOE Joint Genome Institute (JGI-PGF)"/>
            <person name="Walter F."/>
            <person name="Albersmeier A."/>
            <person name="Kalinowski J."/>
            <person name="Ruckert C."/>
        </authorList>
    </citation>
    <scope>NUCLEOTIDE SEQUENCE</scope>
    <source>
        <strain evidence="3">JCM 4646</strain>
    </source>
</reference>
<dbReference type="GO" id="GO:0005886">
    <property type="term" value="C:plasma membrane"/>
    <property type="evidence" value="ECO:0007669"/>
    <property type="project" value="TreeGrafter"/>
</dbReference>
<dbReference type="GeneID" id="95350763"/>
<dbReference type="PANTHER" id="PTHR18640:SF5">
    <property type="entry name" value="SODIUM_BILE ACID COTRANSPORTER 7"/>
    <property type="match status" value="1"/>
</dbReference>
<evidence type="ECO:0000256" key="2">
    <source>
        <dbReference type="SAM" id="Phobius"/>
    </source>
</evidence>
<dbReference type="EMBL" id="BNBO01000001">
    <property type="protein sequence ID" value="GHH59225.1"/>
    <property type="molecule type" value="Genomic_DNA"/>
</dbReference>
<feature type="transmembrane region" description="Helical" evidence="2">
    <location>
        <begin position="12"/>
        <end position="30"/>
    </location>
</feature>
<feature type="region of interest" description="Disordered" evidence="1">
    <location>
        <begin position="336"/>
        <end position="362"/>
    </location>
</feature>
<feature type="transmembrane region" description="Helical" evidence="2">
    <location>
        <begin position="168"/>
        <end position="188"/>
    </location>
</feature>
<proteinExistence type="predicted"/>
<organism evidence="3 4">
    <name type="scientific">Kitasatospora indigofera</name>
    <dbReference type="NCBI Taxonomy" id="67307"/>
    <lineage>
        <taxon>Bacteria</taxon>
        <taxon>Bacillati</taxon>
        <taxon>Actinomycetota</taxon>
        <taxon>Actinomycetes</taxon>
        <taxon>Kitasatosporales</taxon>
        <taxon>Streptomycetaceae</taxon>
        <taxon>Kitasatospora</taxon>
    </lineage>
</organism>
<dbReference type="AlphaFoldDB" id="A0A919KJ85"/>
<evidence type="ECO:0000313" key="4">
    <source>
        <dbReference type="Proteomes" id="UP000617734"/>
    </source>
</evidence>
<evidence type="ECO:0000256" key="1">
    <source>
        <dbReference type="SAM" id="MobiDB-lite"/>
    </source>
</evidence>
<feature type="transmembrane region" description="Helical" evidence="2">
    <location>
        <begin position="108"/>
        <end position="129"/>
    </location>
</feature>
<gene>
    <name evidence="3" type="ORF">GCM10018781_02060</name>
</gene>